<evidence type="ECO:0000313" key="2">
    <source>
        <dbReference type="EMBL" id="KAL2066103.1"/>
    </source>
</evidence>
<feature type="region of interest" description="Disordered" evidence="1">
    <location>
        <begin position="467"/>
        <end position="525"/>
    </location>
</feature>
<reference evidence="2 3" key="1">
    <citation type="journal article" date="2024" name="Commun. Biol.">
        <title>Comparative genomic analysis of thermophilic fungi reveals convergent evolutionary adaptations and gene losses.</title>
        <authorList>
            <person name="Steindorff A.S."/>
            <person name="Aguilar-Pontes M.V."/>
            <person name="Robinson A.J."/>
            <person name="Andreopoulos B."/>
            <person name="LaButti K."/>
            <person name="Kuo A."/>
            <person name="Mondo S."/>
            <person name="Riley R."/>
            <person name="Otillar R."/>
            <person name="Haridas S."/>
            <person name="Lipzen A."/>
            <person name="Grimwood J."/>
            <person name="Schmutz J."/>
            <person name="Clum A."/>
            <person name="Reid I.D."/>
            <person name="Moisan M.C."/>
            <person name="Butler G."/>
            <person name="Nguyen T.T.M."/>
            <person name="Dewar K."/>
            <person name="Conant G."/>
            <person name="Drula E."/>
            <person name="Henrissat B."/>
            <person name="Hansel C."/>
            <person name="Singer S."/>
            <person name="Hutchinson M.I."/>
            <person name="de Vries R.P."/>
            <person name="Natvig D.O."/>
            <person name="Powell A.J."/>
            <person name="Tsang A."/>
            <person name="Grigoriev I.V."/>
        </authorList>
    </citation>
    <scope>NUCLEOTIDE SEQUENCE [LARGE SCALE GENOMIC DNA]</scope>
    <source>
        <strain evidence="2 3">CBS 494.80</strain>
    </source>
</reference>
<feature type="region of interest" description="Disordered" evidence="1">
    <location>
        <begin position="157"/>
        <end position="193"/>
    </location>
</feature>
<comment type="caution">
    <text evidence="2">The sequence shown here is derived from an EMBL/GenBank/DDBJ whole genome shotgun (WGS) entry which is preliminary data.</text>
</comment>
<evidence type="ECO:0008006" key="4">
    <source>
        <dbReference type="Google" id="ProtNLM"/>
    </source>
</evidence>
<feature type="region of interest" description="Disordered" evidence="1">
    <location>
        <begin position="225"/>
        <end position="263"/>
    </location>
</feature>
<accession>A0ABR4C854</accession>
<feature type="compositionally biased region" description="Basic and acidic residues" evidence="1">
    <location>
        <begin position="161"/>
        <end position="173"/>
    </location>
</feature>
<gene>
    <name evidence="2" type="ORF">VTL71DRAFT_2174</name>
</gene>
<dbReference type="Gene3D" id="3.10.450.50">
    <property type="match status" value="1"/>
</dbReference>
<feature type="compositionally biased region" description="Basic and acidic residues" evidence="1">
    <location>
        <begin position="296"/>
        <end position="311"/>
    </location>
</feature>
<dbReference type="Proteomes" id="UP001595075">
    <property type="component" value="Unassembled WGS sequence"/>
</dbReference>
<dbReference type="SUPFAM" id="SSF54427">
    <property type="entry name" value="NTF2-like"/>
    <property type="match status" value="1"/>
</dbReference>
<dbReference type="InterPro" id="IPR032710">
    <property type="entry name" value="NTF2-like_dom_sf"/>
</dbReference>
<feature type="region of interest" description="Disordered" evidence="1">
    <location>
        <begin position="293"/>
        <end position="325"/>
    </location>
</feature>
<name>A0ABR4C854_9HELO</name>
<feature type="compositionally biased region" description="Polar residues" evidence="1">
    <location>
        <begin position="227"/>
        <end position="236"/>
    </location>
</feature>
<keyword evidence="3" id="KW-1185">Reference proteome</keyword>
<feature type="compositionally biased region" description="Polar residues" evidence="1">
    <location>
        <begin position="470"/>
        <end position="509"/>
    </location>
</feature>
<feature type="region of interest" description="Disordered" evidence="1">
    <location>
        <begin position="340"/>
        <end position="453"/>
    </location>
</feature>
<proteinExistence type="predicted"/>
<evidence type="ECO:0000256" key="1">
    <source>
        <dbReference type="SAM" id="MobiDB-lite"/>
    </source>
</evidence>
<feature type="compositionally biased region" description="Polar residues" evidence="1">
    <location>
        <begin position="589"/>
        <end position="605"/>
    </location>
</feature>
<feature type="region of interest" description="Disordered" evidence="1">
    <location>
        <begin position="537"/>
        <end position="615"/>
    </location>
</feature>
<dbReference type="EMBL" id="JAZHXI010000011">
    <property type="protein sequence ID" value="KAL2066103.1"/>
    <property type="molecule type" value="Genomic_DNA"/>
</dbReference>
<feature type="compositionally biased region" description="Basic and acidic residues" evidence="1">
    <location>
        <begin position="415"/>
        <end position="432"/>
    </location>
</feature>
<feature type="compositionally biased region" description="Gly residues" evidence="1">
    <location>
        <begin position="560"/>
        <end position="576"/>
    </location>
</feature>
<feature type="compositionally biased region" description="Polar residues" evidence="1">
    <location>
        <begin position="314"/>
        <end position="325"/>
    </location>
</feature>
<feature type="compositionally biased region" description="Basic and acidic residues" evidence="1">
    <location>
        <begin position="358"/>
        <end position="373"/>
    </location>
</feature>
<organism evidence="2 3">
    <name type="scientific">Oculimacula yallundae</name>
    <dbReference type="NCBI Taxonomy" id="86028"/>
    <lineage>
        <taxon>Eukaryota</taxon>
        <taxon>Fungi</taxon>
        <taxon>Dikarya</taxon>
        <taxon>Ascomycota</taxon>
        <taxon>Pezizomycotina</taxon>
        <taxon>Leotiomycetes</taxon>
        <taxon>Helotiales</taxon>
        <taxon>Ploettnerulaceae</taxon>
        <taxon>Oculimacula</taxon>
    </lineage>
</organism>
<sequence>MALQAAYQQFLAAPKESALASNASLHYITTLVTLNGSAAIIKHLGAQSHDLKKKEEKLLDVVESADAIAVEVHTTVEFVNGGGSYLPGLDDNFLADRVVTFPVIHMVSFTPDGKIQQIRQSWDQGSLLKLIDVIGKSGRNWPIRDGMDQIKLIASSVKSAGKSDSKDGQETTRSRGNSNNVTGDPHASLSLFQPRDKNYTSSLPAVVAPRSSAKPAPRNYHDLFVGQESNESSPALSSRPELSREPTDSSSIAPKGGAGKNYHASRLFDLPDEDVMSPEKKGNPTKYQHFNLGEVSEDRAEKRPPLKEVKSAKHSSQWNFDDFNTPQRVVPSKVLRTNDVRHWGNSDDEVTDSPIKMKKVDKPRKDAETHFEFQDDGTPDGPRLIGRPRGAGTNDGSMGIYKNNMFDEDDESTEGPDRVKPTIANVKERSKDFNPQFAMTDDSPAGKQASQRISEDRAKVLKNLDANWAAQDQSPNQKENSMRSPTGLRPNSSKGPLSENTNSSSNSKGITIAGDGMGSRKVTDRLDSREIQNKGITIAGDGMGGRKGAGRLDSSSKGITVGGDGMGGKKGAGRQWGFGDESDGEEVGGTNTQTKYRTGKTQGKAQATGGDFWDF</sequence>
<evidence type="ECO:0000313" key="3">
    <source>
        <dbReference type="Proteomes" id="UP001595075"/>
    </source>
</evidence>
<protein>
    <recommendedName>
        <fullName evidence="4">NTF2-like protein</fullName>
    </recommendedName>
</protein>